<accession>A0A1E3WHA1</accession>
<gene>
    <name evidence="1" type="ORF">VSF3289_04325</name>
</gene>
<dbReference type="Proteomes" id="UP000095131">
    <property type="component" value="Unassembled WGS sequence"/>
</dbReference>
<comment type="caution">
    <text evidence="1">The sequence shown here is derived from an EMBL/GenBank/DDBJ whole genome shotgun (WGS) entry which is preliminary data.</text>
</comment>
<dbReference type="RefSeq" id="WP_069448137.1">
    <property type="nucleotide sequence ID" value="NZ_MDCJ01000007.1"/>
</dbReference>
<evidence type="ECO:0000313" key="1">
    <source>
        <dbReference type="EMBL" id="ODS05184.1"/>
    </source>
</evidence>
<reference evidence="1 2" key="1">
    <citation type="submission" date="2016-08" db="EMBL/GenBank/DDBJ databases">
        <title>Genome sequencing of Vibrio scophthalmi strain FP3289, an isolated from Paralichthys olivaceus.</title>
        <authorList>
            <person name="Han H.-J."/>
        </authorList>
    </citation>
    <scope>NUCLEOTIDE SEQUENCE [LARGE SCALE GENOMIC DNA]</scope>
    <source>
        <strain evidence="1 2">FP3289</strain>
    </source>
</reference>
<name>A0A1E3WHA1_9VIBR</name>
<dbReference type="PATRIC" id="fig|45658.8.peg.4309"/>
<evidence type="ECO:0008006" key="3">
    <source>
        <dbReference type="Google" id="ProtNLM"/>
    </source>
</evidence>
<dbReference type="OrthoDB" id="5875863at2"/>
<dbReference type="EMBL" id="MDCJ01000007">
    <property type="protein sequence ID" value="ODS05184.1"/>
    <property type="molecule type" value="Genomic_DNA"/>
</dbReference>
<sequence>MDLLALISGMLTPEFISELLAKFKKNHTKTYPIRDLIYGKGVQHPFASISLADLQRELSNVPVVRRGTEAYALDKGTGAMVKIDPNGIDVSDFVSAADINDLAMVFQQQGEKAIKAYLETRINDMLIVVQKTIEAMSAQSLTGEIAYPMKTDAGMDLYQIEFGTPLQHAMTTKLTAASSVSDLYLLLEAMHESLQLKEYGDVVKTLAGSKAYGVVLSIATAKNQNTIKVVMGEQGEINIGGYSIIKQSGKYKGVNNAMTDKVDAKSFCMIDINANHKLYYLALDDIKAGNKPMPFFATHDVVSNPSGLEILGKSKPLPAPITNAICWSQVVA</sequence>
<dbReference type="AlphaFoldDB" id="A0A1E3WHA1"/>
<dbReference type="Pfam" id="PF03864">
    <property type="entry name" value="Phage_cap_E"/>
    <property type="match status" value="1"/>
</dbReference>
<evidence type="ECO:0000313" key="2">
    <source>
        <dbReference type="Proteomes" id="UP000095131"/>
    </source>
</evidence>
<proteinExistence type="predicted"/>
<dbReference type="InterPro" id="IPR005564">
    <property type="entry name" value="Major_capsid_GpE"/>
</dbReference>
<protein>
    <recommendedName>
        <fullName evidence="3">Major capsid protein E</fullName>
    </recommendedName>
</protein>
<organism evidence="1 2">
    <name type="scientific">Vibrio scophthalmi</name>
    <dbReference type="NCBI Taxonomy" id="45658"/>
    <lineage>
        <taxon>Bacteria</taxon>
        <taxon>Pseudomonadati</taxon>
        <taxon>Pseudomonadota</taxon>
        <taxon>Gammaproteobacteria</taxon>
        <taxon>Vibrionales</taxon>
        <taxon>Vibrionaceae</taxon>
        <taxon>Vibrio</taxon>
    </lineage>
</organism>